<reference evidence="4" key="3">
    <citation type="submission" date="2025-09" db="UniProtKB">
        <authorList>
            <consortium name="Ensembl"/>
        </authorList>
    </citation>
    <scope>IDENTIFICATION</scope>
</reference>
<evidence type="ECO:0000313" key="5">
    <source>
        <dbReference type="Proteomes" id="UP000472272"/>
    </source>
</evidence>
<feature type="compositionally biased region" description="Basic and acidic residues" evidence="3">
    <location>
        <begin position="156"/>
        <end position="168"/>
    </location>
</feature>
<feature type="compositionally biased region" description="Acidic residues" evidence="3">
    <location>
        <begin position="360"/>
        <end position="369"/>
    </location>
</feature>
<evidence type="ECO:0000313" key="4">
    <source>
        <dbReference type="Ensembl" id="ENSPMRP00000010386.1"/>
    </source>
</evidence>
<dbReference type="PANTHER" id="PTHR12398">
    <property type="entry name" value="PROTEIN PHOSPHATASE INHIBITOR"/>
    <property type="match status" value="1"/>
</dbReference>
<sequence length="502" mass="52182">MGRRDTRPPLRGLRARGAWCASLGASALTASFRARPGRPTSAPGRPAGPEPGAPAERAPRLPAWAPPGAPALQLPSSCGGGAGADGSCLPAASGGRRPPGSEALAQAESRPMAAVAVVWVAQAQFALGGAFYIRASGRPASRALGACSERRRRRRPASEAKREGREAAPPRAPLVTPRRASPACCACAERGGAERPPVPPPPPEEKQQQQQQQQESRGERGGSGSRSSEATGGRASGRAGSPCPPPGAMEAKSSSSSGRPPVKGILKNPSGGSGSGGGGAGLVAAALAEASTAKAKRAAAKPAAAAAEAPLGGAYDDDAQGKKSQKWDEMNILATYHPAGKDYGLMKIDEPSTPYHSMTGDDEDAGSDTECNEAVTADVLAKKLAAAAHGKGPKILAQQEESSDEEEELELSPEEREKKRQFEMKRKTHYNEGKNIKLARQLIAKELHGDAANEEDDDDECDDEDEDDECDEEMRDTVDLAPDPSEPLEKIAHSLEEVCSGL</sequence>
<dbReference type="RefSeq" id="XP_028587795.1">
    <property type="nucleotide sequence ID" value="XM_028731962.1"/>
</dbReference>
<dbReference type="AlphaFoldDB" id="A0A670IF67"/>
<dbReference type="Pfam" id="PF04979">
    <property type="entry name" value="IPP-2"/>
    <property type="match status" value="1"/>
</dbReference>
<dbReference type="InterPro" id="IPR007062">
    <property type="entry name" value="PPI-2"/>
</dbReference>
<feature type="compositionally biased region" description="Low complexity" evidence="3">
    <location>
        <begin position="300"/>
        <end position="314"/>
    </location>
</feature>
<name>A0A670IF67_PODMU</name>
<protein>
    <submittedName>
        <fullName evidence="4">Protein phosphatase 1 regulatory inhibitor subunit 2</fullName>
    </submittedName>
</protein>
<feature type="region of interest" description="Disordered" evidence="3">
    <location>
        <begin position="342"/>
        <end position="369"/>
    </location>
</feature>
<dbReference type="GO" id="GO:0009966">
    <property type="term" value="P:regulation of signal transduction"/>
    <property type="evidence" value="ECO:0007669"/>
    <property type="project" value="InterPro"/>
</dbReference>
<feature type="region of interest" description="Disordered" evidence="3">
    <location>
        <begin position="446"/>
        <end position="502"/>
    </location>
</feature>
<organism evidence="4 5">
    <name type="scientific">Podarcis muralis</name>
    <name type="common">Wall lizard</name>
    <name type="synonym">Lacerta muralis</name>
    <dbReference type="NCBI Taxonomy" id="64176"/>
    <lineage>
        <taxon>Eukaryota</taxon>
        <taxon>Metazoa</taxon>
        <taxon>Chordata</taxon>
        <taxon>Craniata</taxon>
        <taxon>Vertebrata</taxon>
        <taxon>Euteleostomi</taxon>
        <taxon>Lepidosauria</taxon>
        <taxon>Squamata</taxon>
        <taxon>Bifurcata</taxon>
        <taxon>Unidentata</taxon>
        <taxon>Episquamata</taxon>
        <taxon>Laterata</taxon>
        <taxon>Lacertibaenia</taxon>
        <taxon>Lacertidae</taxon>
        <taxon>Podarcis</taxon>
    </lineage>
</organism>
<gene>
    <name evidence="4" type="primary">PPP1R2</name>
</gene>
<dbReference type="GO" id="GO:0004864">
    <property type="term" value="F:protein phosphatase inhibitor activity"/>
    <property type="evidence" value="ECO:0007669"/>
    <property type="project" value="UniProtKB-KW"/>
</dbReference>
<feature type="region of interest" description="Disordered" evidence="3">
    <location>
        <begin position="141"/>
        <end position="324"/>
    </location>
</feature>
<dbReference type="GeneID" id="114598212"/>
<reference evidence="4" key="2">
    <citation type="submission" date="2025-08" db="UniProtKB">
        <authorList>
            <consortium name="Ensembl"/>
        </authorList>
    </citation>
    <scope>IDENTIFICATION</scope>
</reference>
<accession>A0A670IF67</accession>
<feature type="compositionally biased region" description="Basic and acidic residues" evidence="3">
    <location>
        <begin position="487"/>
        <end position="496"/>
    </location>
</feature>
<dbReference type="GeneTree" id="ENSGT00390000004757"/>
<feature type="compositionally biased region" description="Low complexity" evidence="3">
    <location>
        <begin position="53"/>
        <end position="63"/>
    </location>
</feature>
<evidence type="ECO:0000256" key="3">
    <source>
        <dbReference type="SAM" id="MobiDB-lite"/>
    </source>
</evidence>
<comment type="similarity">
    <text evidence="1">Belongs to the protein phosphatase inhibitor 2 family.</text>
</comment>
<dbReference type="Ensembl" id="ENSPMRT00000011061.1">
    <property type="protein sequence ID" value="ENSPMRP00000010386.1"/>
    <property type="gene ID" value="ENSPMRG00000006904.1"/>
</dbReference>
<dbReference type="KEGG" id="pmua:114598212"/>
<proteinExistence type="inferred from homology"/>
<dbReference type="Proteomes" id="UP000472272">
    <property type="component" value="Chromosome 5"/>
</dbReference>
<feature type="compositionally biased region" description="Gly residues" evidence="3">
    <location>
        <begin position="271"/>
        <end position="281"/>
    </location>
</feature>
<evidence type="ECO:0000256" key="1">
    <source>
        <dbReference type="ARBA" id="ARBA00005472"/>
    </source>
</evidence>
<feature type="compositionally biased region" description="Acidic residues" evidence="3">
    <location>
        <begin position="452"/>
        <end position="474"/>
    </location>
</feature>
<reference evidence="4 5" key="1">
    <citation type="journal article" date="2019" name="Proc. Natl. Acad. Sci. U.S.A.">
        <title>Regulatory changes in pterin and carotenoid genes underlie balanced color polymorphisms in the wall lizard.</title>
        <authorList>
            <person name="Andrade P."/>
            <person name="Pinho C."/>
            <person name="Perez I de Lanuza G."/>
            <person name="Afonso S."/>
            <person name="Brejcha J."/>
            <person name="Rubin C.J."/>
            <person name="Wallerman O."/>
            <person name="Pereira P."/>
            <person name="Sabatino S.J."/>
            <person name="Bellati A."/>
            <person name="Pellitteri-Rosa D."/>
            <person name="Bosakova Z."/>
            <person name="Bunikis I."/>
            <person name="Carretero M.A."/>
            <person name="Feiner N."/>
            <person name="Marsik P."/>
            <person name="Pauperio F."/>
            <person name="Salvi D."/>
            <person name="Soler L."/>
            <person name="While G.M."/>
            <person name="Uller T."/>
            <person name="Font E."/>
            <person name="Andersson L."/>
            <person name="Carneiro M."/>
        </authorList>
    </citation>
    <scope>NUCLEOTIDE SEQUENCE</scope>
</reference>
<dbReference type="PANTHER" id="PTHR12398:SF20">
    <property type="entry name" value="PROTEIN PHOSPHATASE 1 REGULATORY INHIBITOR SUBUNIT 2"/>
    <property type="match status" value="1"/>
</dbReference>
<evidence type="ECO:0000256" key="2">
    <source>
        <dbReference type="ARBA" id="ARBA00023272"/>
    </source>
</evidence>
<feature type="compositionally biased region" description="Low complexity" evidence="3">
    <location>
        <begin position="282"/>
        <end position="293"/>
    </location>
</feature>
<keyword evidence="2" id="KW-0650">Protein phosphatase inhibitor</keyword>
<dbReference type="CTD" id="5504"/>
<keyword evidence="5" id="KW-1185">Reference proteome</keyword>
<dbReference type="OrthoDB" id="551302at2759"/>
<feature type="compositionally biased region" description="Acidic residues" evidence="3">
    <location>
        <begin position="401"/>
        <end position="412"/>
    </location>
</feature>
<feature type="compositionally biased region" description="Low complexity" evidence="3">
    <location>
        <begin position="225"/>
        <end position="241"/>
    </location>
</feature>
<dbReference type="Gene3D" id="6.10.250.1050">
    <property type="match status" value="2"/>
</dbReference>
<feature type="region of interest" description="Disordered" evidence="3">
    <location>
        <begin position="387"/>
        <end position="420"/>
    </location>
</feature>
<feature type="region of interest" description="Disordered" evidence="3">
    <location>
        <begin position="30"/>
        <end position="109"/>
    </location>
</feature>